<feature type="compositionally biased region" description="Polar residues" evidence="1">
    <location>
        <begin position="191"/>
        <end position="200"/>
    </location>
</feature>
<keyword evidence="3" id="KW-1185">Reference proteome</keyword>
<feature type="region of interest" description="Disordered" evidence="1">
    <location>
        <begin position="307"/>
        <end position="342"/>
    </location>
</feature>
<dbReference type="EMBL" id="KV423960">
    <property type="protein sequence ID" value="KZT57644.1"/>
    <property type="molecule type" value="Genomic_DNA"/>
</dbReference>
<evidence type="ECO:0000313" key="2">
    <source>
        <dbReference type="EMBL" id="KZT57644.1"/>
    </source>
</evidence>
<name>A0A165G636_9BASI</name>
<organism evidence="2 3">
    <name type="scientific">Calocera cornea HHB12733</name>
    <dbReference type="NCBI Taxonomy" id="1353952"/>
    <lineage>
        <taxon>Eukaryota</taxon>
        <taxon>Fungi</taxon>
        <taxon>Dikarya</taxon>
        <taxon>Basidiomycota</taxon>
        <taxon>Agaricomycotina</taxon>
        <taxon>Dacrymycetes</taxon>
        <taxon>Dacrymycetales</taxon>
        <taxon>Dacrymycetaceae</taxon>
        <taxon>Calocera</taxon>
    </lineage>
</organism>
<proteinExistence type="predicted"/>
<dbReference type="InParanoid" id="A0A165G636"/>
<dbReference type="OrthoDB" id="3364132at2759"/>
<feature type="region of interest" description="Disordered" evidence="1">
    <location>
        <begin position="127"/>
        <end position="209"/>
    </location>
</feature>
<evidence type="ECO:0000256" key="1">
    <source>
        <dbReference type="SAM" id="MobiDB-lite"/>
    </source>
</evidence>
<feature type="compositionally biased region" description="Acidic residues" evidence="1">
    <location>
        <begin position="138"/>
        <end position="152"/>
    </location>
</feature>
<feature type="compositionally biased region" description="Basic and acidic residues" evidence="1">
    <location>
        <begin position="307"/>
        <end position="329"/>
    </location>
</feature>
<feature type="compositionally biased region" description="Low complexity" evidence="1">
    <location>
        <begin position="162"/>
        <end position="171"/>
    </location>
</feature>
<accession>A0A165G636</accession>
<dbReference type="Proteomes" id="UP000076842">
    <property type="component" value="Unassembled WGS sequence"/>
</dbReference>
<evidence type="ECO:0000313" key="3">
    <source>
        <dbReference type="Proteomes" id="UP000076842"/>
    </source>
</evidence>
<gene>
    <name evidence="2" type="ORF">CALCODRAFT_541165</name>
</gene>
<reference evidence="2 3" key="1">
    <citation type="journal article" date="2016" name="Mol. Biol. Evol.">
        <title>Comparative Genomics of Early-Diverging Mushroom-Forming Fungi Provides Insights into the Origins of Lignocellulose Decay Capabilities.</title>
        <authorList>
            <person name="Nagy L.G."/>
            <person name="Riley R."/>
            <person name="Tritt A."/>
            <person name="Adam C."/>
            <person name="Daum C."/>
            <person name="Floudas D."/>
            <person name="Sun H."/>
            <person name="Yadav J.S."/>
            <person name="Pangilinan J."/>
            <person name="Larsson K.H."/>
            <person name="Matsuura K."/>
            <person name="Barry K."/>
            <person name="Labutti K."/>
            <person name="Kuo R."/>
            <person name="Ohm R.A."/>
            <person name="Bhattacharya S.S."/>
            <person name="Shirouzu T."/>
            <person name="Yoshinaga Y."/>
            <person name="Martin F.M."/>
            <person name="Grigoriev I.V."/>
            <person name="Hibbett D.S."/>
        </authorList>
    </citation>
    <scope>NUCLEOTIDE SEQUENCE [LARGE SCALE GENOMIC DNA]</scope>
    <source>
        <strain evidence="2 3">HHB12733</strain>
    </source>
</reference>
<dbReference type="AlphaFoldDB" id="A0A165G636"/>
<sequence length="357" mass="40191">MARGGDYEAYIIVNGKRCPEYGTMGNPSKYRTTCIVQSSIGETFTVYWKDLCRSHTARGKVYVDGEHAASCVFNGGFVEVVCKGFCDGSSGHAKFCFGPAQLTDDESQALAYDEAFGTITLILEDGEWSENEGSTQVDDIDGLVEDEDDYDKDPDWTPPAESSNGDSNNDNNVKDEETETTEPINHRSGRRSTSCSQTQRDANRFRNEEYLKPVYEQNKKGCDHRVEAGVHVDEQETYYDFTPDGSPPVQFIFKYRSKEWMQANRFINAVPETFRSGPSEATYSDEDDPVLAKMIAERTALEAMIEQRKKDRELEKTRHEATQTRDRRNQASSQVKVEPSSSEAIVVPYLGEVIDLT</sequence>
<protein>
    <submittedName>
        <fullName evidence="2">Uncharacterized protein</fullName>
    </submittedName>
</protein>
<feature type="compositionally biased region" description="Polar residues" evidence="1">
    <location>
        <begin position="330"/>
        <end position="342"/>
    </location>
</feature>